<reference evidence="1" key="1">
    <citation type="submission" date="2021-02" db="EMBL/GenBank/DDBJ databases">
        <authorList>
            <person name="Nowell W R."/>
        </authorList>
    </citation>
    <scope>NUCLEOTIDE SEQUENCE</scope>
</reference>
<dbReference type="EMBL" id="CAJOBJ010215115">
    <property type="protein sequence ID" value="CAF5020243.1"/>
    <property type="molecule type" value="Genomic_DNA"/>
</dbReference>
<dbReference type="AlphaFoldDB" id="A0A8S3DPZ6"/>
<sequence>ELISYFQKNANPLVATLSIPCQRPFGHNFVEFWCLPLLTPELYINKIFQEASNTDPE</sequence>
<evidence type="ECO:0000313" key="1">
    <source>
        <dbReference type="EMBL" id="CAF5020243.1"/>
    </source>
</evidence>
<dbReference type="Proteomes" id="UP000681720">
    <property type="component" value="Unassembled WGS sequence"/>
</dbReference>
<comment type="caution">
    <text evidence="1">The sequence shown here is derived from an EMBL/GenBank/DDBJ whole genome shotgun (WGS) entry which is preliminary data.</text>
</comment>
<evidence type="ECO:0000313" key="2">
    <source>
        <dbReference type="Proteomes" id="UP000681720"/>
    </source>
</evidence>
<organism evidence="1 2">
    <name type="scientific">Rotaria magnacalcarata</name>
    <dbReference type="NCBI Taxonomy" id="392030"/>
    <lineage>
        <taxon>Eukaryota</taxon>
        <taxon>Metazoa</taxon>
        <taxon>Spiralia</taxon>
        <taxon>Gnathifera</taxon>
        <taxon>Rotifera</taxon>
        <taxon>Eurotatoria</taxon>
        <taxon>Bdelloidea</taxon>
        <taxon>Philodinida</taxon>
        <taxon>Philodinidae</taxon>
        <taxon>Rotaria</taxon>
    </lineage>
</organism>
<proteinExistence type="predicted"/>
<feature type="non-terminal residue" evidence="1">
    <location>
        <position position="1"/>
    </location>
</feature>
<gene>
    <name evidence="1" type="ORF">GIL414_LOCUS58348</name>
</gene>
<protein>
    <submittedName>
        <fullName evidence="1">Uncharacterized protein</fullName>
    </submittedName>
</protein>
<feature type="non-terminal residue" evidence="1">
    <location>
        <position position="57"/>
    </location>
</feature>
<accession>A0A8S3DPZ6</accession>
<name>A0A8S3DPZ6_9BILA</name>